<gene>
    <name evidence="2" type="ORF">FHG12_19030</name>
</gene>
<evidence type="ECO:0000313" key="2">
    <source>
        <dbReference type="EMBL" id="QDA62064.1"/>
    </source>
</evidence>
<organism evidence="2 3">
    <name type="scientific">Hymenobacter jejuensis</name>
    <dbReference type="NCBI Taxonomy" id="2502781"/>
    <lineage>
        <taxon>Bacteria</taxon>
        <taxon>Pseudomonadati</taxon>
        <taxon>Bacteroidota</taxon>
        <taxon>Cytophagia</taxon>
        <taxon>Cytophagales</taxon>
        <taxon>Hymenobacteraceae</taxon>
        <taxon>Hymenobacter</taxon>
    </lineage>
</organism>
<dbReference type="OrthoDB" id="981332at2"/>
<sequence>MLFRRLLLVLPALVFAGCGHSLSELPGFDAAAWRSDRFACQNKRAALLPALEKSRDQLYDSRTSDIDGILGHPDEEELADQNQRVYTYYVEPGPQCEPAHLHSSARKFTLRFSATGTVIEVQYLR</sequence>
<dbReference type="EMBL" id="CP040896">
    <property type="protein sequence ID" value="QDA62064.1"/>
    <property type="molecule type" value="Genomic_DNA"/>
</dbReference>
<evidence type="ECO:0008006" key="4">
    <source>
        <dbReference type="Google" id="ProtNLM"/>
    </source>
</evidence>
<dbReference type="RefSeq" id="WP_139517295.1">
    <property type="nucleotide sequence ID" value="NZ_CP040896.1"/>
</dbReference>
<feature type="signal peptide" evidence="1">
    <location>
        <begin position="1"/>
        <end position="16"/>
    </location>
</feature>
<name>A0A5B8A3W4_9BACT</name>
<reference evidence="2 3" key="1">
    <citation type="submission" date="2019-06" db="EMBL/GenBank/DDBJ databases">
        <authorList>
            <person name="Srinivasan S."/>
        </authorList>
    </citation>
    <scope>NUCLEOTIDE SEQUENCE [LARGE SCALE GENOMIC DNA]</scope>
    <source>
        <strain evidence="2 3">17J68-5</strain>
    </source>
</reference>
<evidence type="ECO:0000256" key="1">
    <source>
        <dbReference type="SAM" id="SignalP"/>
    </source>
</evidence>
<keyword evidence="3" id="KW-1185">Reference proteome</keyword>
<keyword evidence="1" id="KW-0732">Signal</keyword>
<dbReference type="PROSITE" id="PS51257">
    <property type="entry name" value="PROKAR_LIPOPROTEIN"/>
    <property type="match status" value="1"/>
</dbReference>
<dbReference type="KEGG" id="hyj:FHG12_19030"/>
<feature type="chain" id="PRO_5022818678" description="Lipoprotein" evidence="1">
    <location>
        <begin position="17"/>
        <end position="125"/>
    </location>
</feature>
<dbReference type="AlphaFoldDB" id="A0A5B8A3W4"/>
<evidence type="ECO:0000313" key="3">
    <source>
        <dbReference type="Proteomes" id="UP000305398"/>
    </source>
</evidence>
<protein>
    <recommendedName>
        <fullName evidence="4">Lipoprotein</fullName>
    </recommendedName>
</protein>
<accession>A0A5B8A3W4</accession>
<dbReference type="Proteomes" id="UP000305398">
    <property type="component" value="Chromosome"/>
</dbReference>
<proteinExistence type="predicted"/>